<comment type="caution">
    <text evidence="6">The sequence shown here is derived from an EMBL/GenBank/DDBJ whole genome shotgun (WGS) entry which is preliminary data.</text>
</comment>
<dbReference type="InterPro" id="IPR012289">
    <property type="entry name" value="Lytic_TGlycosylase_superhlx_L"/>
</dbReference>
<dbReference type="PANTHER" id="PTHR37423">
    <property type="entry name" value="SOLUBLE LYTIC MUREIN TRANSGLYCOSYLASE-RELATED"/>
    <property type="match status" value="1"/>
</dbReference>
<feature type="domain" description="Lytic transglycosylase superhelical linker" evidence="5">
    <location>
        <begin position="405"/>
        <end position="465"/>
    </location>
</feature>
<reference evidence="6 7" key="1">
    <citation type="submission" date="2018-10" db="EMBL/GenBank/DDBJ databases">
        <title>Genomic Encyclopedia of Type Strains, Phase IV (KMG-IV): sequencing the most valuable type-strain genomes for metagenomic binning, comparative biology and taxonomic classification.</title>
        <authorList>
            <person name="Goeker M."/>
        </authorList>
    </citation>
    <scope>NUCLEOTIDE SEQUENCE [LARGE SCALE GENOMIC DNA]</scope>
    <source>
        <strain evidence="6 7">DSM 23229</strain>
    </source>
</reference>
<dbReference type="GO" id="GO:0000270">
    <property type="term" value="P:peptidoglycan metabolic process"/>
    <property type="evidence" value="ECO:0007669"/>
    <property type="project" value="InterPro"/>
</dbReference>
<dbReference type="AlphaFoldDB" id="A0A420WUV3"/>
<sequence>MRLKTTLCIGWLMGIAALLTALPGRADDTALREALDAARQHQWSRIDHAAIADHVLEGYVEYHELKSRLPAVDPATVNEYLHRFTDSPLSDWMRGVAQSAYGKAGRFDALLAVSDGPPDSTERQCWFYRALLDRDAERAAMGGRRLWRTGHSQPDTCNPLFDRLRASGGIDADDVWARMLLAWRAGNGSLVDYLGRMLPESWQSVQAAFEQVRRNPEALASVSGQLRNRDGAASMLYTATFHRLTRNDPAGALELWQRLDAQTPLNSEQRHEIEHDLAFYSMVHHVDANATWTDSTIRRLGDQDLLELRTRNALTDRHWDSAMAWIERMAPEERRDAQWQYWLGRARAQLGHDDSARQAWQVASSQRSFFGFLAADRLSQPYELHASQLTIADADLQDAARLGPIRRIRALYRLDEPGLARAEWYHLIRHAAQAQIPTLAQYALEQQWYDLAIYAAVHGDQWDALSWRFPPAFEQQFRHWGNERNLDPWLLMGIARRESSFNPQAQSPVGARGLMQLMPGTAQHVSRGLGIDYSGVEALEQADHNIRLGSAYLKELIQRYQGNRVAAIAAYNAGPGNADRWLAKGPQPLDLFVESITYAETRAYVKAVLSYRVIFAAEDRGTTRGISMLNADERDARYDLSMTP</sequence>
<dbReference type="Pfam" id="PF14718">
    <property type="entry name" value="SLT_L"/>
    <property type="match status" value="1"/>
</dbReference>
<dbReference type="GO" id="GO:0016020">
    <property type="term" value="C:membrane"/>
    <property type="evidence" value="ECO:0007669"/>
    <property type="project" value="InterPro"/>
</dbReference>
<dbReference type="InterPro" id="IPR008258">
    <property type="entry name" value="Transglycosylase_SLT_dom_1"/>
</dbReference>
<protein>
    <submittedName>
        <fullName evidence="6">Soluble lytic murein transglycosylase</fullName>
    </submittedName>
</protein>
<dbReference type="InterPro" id="IPR037061">
    <property type="entry name" value="Lytic_TGlycoase_superhlx_L_sf"/>
</dbReference>
<dbReference type="Gene3D" id="1.25.20.10">
    <property type="entry name" value="Bacterial muramidases"/>
    <property type="match status" value="1"/>
</dbReference>
<proteinExistence type="inferred from homology"/>
<dbReference type="InterPro" id="IPR000189">
    <property type="entry name" value="Transglyc_AS"/>
</dbReference>
<evidence type="ECO:0000256" key="1">
    <source>
        <dbReference type="ARBA" id="ARBA00007734"/>
    </source>
</evidence>
<evidence type="ECO:0000259" key="4">
    <source>
        <dbReference type="Pfam" id="PF01464"/>
    </source>
</evidence>
<dbReference type="SUPFAM" id="SSF48435">
    <property type="entry name" value="Bacterial muramidases"/>
    <property type="match status" value="1"/>
</dbReference>
<dbReference type="Gene3D" id="1.10.1240.20">
    <property type="entry name" value="Lytic transglycosylase, superhelical linker domain"/>
    <property type="match status" value="1"/>
</dbReference>
<gene>
    <name evidence="6" type="ORF">C7446_2632</name>
</gene>
<evidence type="ECO:0000259" key="5">
    <source>
        <dbReference type="Pfam" id="PF14718"/>
    </source>
</evidence>
<dbReference type="Gene3D" id="1.10.530.10">
    <property type="match status" value="1"/>
</dbReference>
<dbReference type="Proteomes" id="UP000281975">
    <property type="component" value="Unassembled WGS sequence"/>
</dbReference>
<dbReference type="InterPro" id="IPR008939">
    <property type="entry name" value="Lytic_TGlycosylase_superhlx_U"/>
</dbReference>
<dbReference type="Pfam" id="PF01464">
    <property type="entry name" value="SLT"/>
    <property type="match status" value="1"/>
</dbReference>
<evidence type="ECO:0000256" key="3">
    <source>
        <dbReference type="SAM" id="SignalP"/>
    </source>
</evidence>
<dbReference type="EMBL" id="RBIN01000007">
    <property type="protein sequence ID" value="RKQ97210.1"/>
    <property type="molecule type" value="Genomic_DNA"/>
</dbReference>
<evidence type="ECO:0000313" key="7">
    <source>
        <dbReference type="Proteomes" id="UP000281975"/>
    </source>
</evidence>
<evidence type="ECO:0000313" key="6">
    <source>
        <dbReference type="EMBL" id="RKQ97210.1"/>
    </source>
</evidence>
<comment type="similarity">
    <text evidence="1">Belongs to the transglycosylase Slt family.</text>
</comment>
<name>A0A420WUV3_9GAMM</name>
<dbReference type="InterPro" id="IPR023346">
    <property type="entry name" value="Lysozyme-like_dom_sf"/>
</dbReference>
<dbReference type="GO" id="GO:0008933">
    <property type="term" value="F:peptidoglycan lytic transglycosylase activity"/>
    <property type="evidence" value="ECO:0007669"/>
    <property type="project" value="InterPro"/>
</dbReference>
<feature type="chain" id="PRO_5019328820" evidence="3">
    <location>
        <begin position="27"/>
        <end position="644"/>
    </location>
</feature>
<dbReference type="PROSITE" id="PS00922">
    <property type="entry name" value="TRANSGLYCOSYLASE"/>
    <property type="match status" value="1"/>
</dbReference>
<feature type="domain" description="Transglycosylase SLT" evidence="4">
    <location>
        <begin position="477"/>
        <end position="584"/>
    </location>
</feature>
<dbReference type="GO" id="GO:0004553">
    <property type="term" value="F:hydrolase activity, hydrolyzing O-glycosyl compounds"/>
    <property type="evidence" value="ECO:0007669"/>
    <property type="project" value="InterPro"/>
</dbReference>
<dbReference type="RefSeq" id="WP_245977846.1">
    <property type="nucleotide sequence ID" value="NZ_RBIN01000007.1"/>
</dbReference>
<keyword evidence="7" id="KW-1185">Reference proteome</keyword>
<dbReference type="SUPFAM" id="SSF53955">
    <property type="entry name" value="Lysozyme-like"/>
    <property type="match status" value="1"/>
</dbReference>
<organism evidence="6 7">
    <name type="scientific">Kushneria sinocarnis</name>
    <dbReference type="NCBI Taxonomy" id="595502"/>
    <lineage>
        <taxon>Bacteria</taxon>
        <taxon>Pseudomonadati</taxon>
        <taxon>Pseudomonadota</taxon>
        <taxon>Gammaproteobacteria</taxon>
        <taxon>Oceanospirillales</taxon>
        <taxon>Halomonadaceae</taxon>
        <taxon>Kushneria</taxon>
    </lineage>
</organism>
<evidence type="ECO:0000256" key="2">
    <source>
        <dbReference type="ARBA" id="ARBA00022729"/>
    </source>
</evidence>
<dbReference type="GO" id="GO:0042597">
    <property type="term" value="C:periplasmic space"/>
    <property type="evidence" value="ECO:0007669"/>
    <property type="project" value="InterPro"/>
</dbReference>
<keyword evidence="2 3" id="KW-0732">Signal</keyword>
<accession>A0A420WUV3</accession>
<dbReference type="CDD" id="cd13401">
    <property type="entry name" value="Slt70-like"/>
    <property type="match status" value="1"/>
</dbReference>
<dbReference type="PANTHER" id="PTHR37423:SF5">
    <property type="entry name" value="SOLUBLE LYTIC MUREIN TRANSGLYCOSYLASE"/>
    <property type="match status" value="1"/>
</dbReference>
<feature type="signal peptide" evidence="3">
    <location>
        <begin position="1"/>
        <end position="26"/>
    </location>
</feature>